<gene>
    <name evidence="1" type="ORF">FHK82_04460</name>
</gene>
<dbReference type="Proteomes" id="UP000317355">
    <property type="component" value="Unassembled WGS sequence"/>
</dbReference>
<evidence type="ECO:0000313" key="1">
    <source>
        <dbReference type="EMBL" id="TVT58624.1"/>
    </source>
</evidence>
<evidence type="ECO:0000313" key="2">
    <source>
        <dbReference type="Proteomes" id="UP000317355"/>
    </source>
</evidence>
<comment type="caution">
    <text evidence="1">The sequence shown here is derived from an EMBL/GenBank/DDBJ whole genome shotgun (WGS) entry which is preliminary data.</text>
</comment>
<dbReference type="AlphaFoldDB" id="A0A558DC68"/>
<name>A0A558DC68_9GAMM</name>
<accession>A0A558DC68</accession>
<dbReference type="EMBL" id="VMRY01000009">
    <property type="protein sequence ID" value="TVT58624.1"/>
    <property type="molecule type" value="Genomic_DNA"/>
</dbReference>
<reference evidence="1 2" key="1">
    <citation type="submission" date="2019-07" db="EMBL/GenBank/DDBJ databases">
        <title>The pathways for chlorine oxyanion respiration interact through the shared metabolite chlorate.</title>
        <authorList>
            <person name="Barnum T.P."/>
            <person name="Cheng Y."/>
            <person name="Hill K.A."/>
            <person name="Lucas L.N."/>
            <person name="Carlson H.K."/>
            <person name="Coates J.D."/>
        </authorList>
    </citation>
    <scope>NUCLEOTIDE SEQUENCE [LARGE SCALE GENOMIC DNA]</scope>
    <source>
        <strain evidence="1">BK-3</strain>
    </source>
</reference>
<protein>
    <submittedName>
        <fullName evidence="1">Uncharacterized protein</fullName>
    </submittedName>
</protein>
<organism evidence="1 2">
    <name type="scientific">Sedimenticola thiotaurini</name>
    <dbReference type="NCBI Taxonomy" id="1543721"/>
    <lineage>
        <taxon>Bacteria</taxon>
        <taxon>Pseudomonadati</taxon>
        <taxon>Pseudomonadota</taxon>
        <taxon>Gammaproteobacteria</taxon>
        <taxon>Chromatiales</taxon>
        <taxon>Sedimenticolaceae</taxon>
        <taxon>Sedimenticola</taxon>
    </lineage>
</organism>
<proteinExistence type="predicted"/>
<sequence>MSQENDMKENNTNISRRQQLAEFINLSADYIGVKPPSEHTFARWTTHCSCQQNRAETRAS</sequence>